<feature type="non-terminal residue" evidence="1">
    <location>
        <position position="175"/>
    </location>
</feature>
<protein>
    <submittedName>
        <fullName evidence="1">GCD complex subunit gcd7</fullName>
    </submittedName>
</protein>
<comment type="caution">
    <text evidence="1">The sequence shown here is derived from an EMBL/GenBank/DDBJ whole genome shotgun (WGS) entry which is preliminary data.</text>
</comment>
<dbReference type="Proteomes" id="UP001150581">
    <property type="component" value="Unassembled WGS sequence"/>
</dbReference>
<organism evidence="1 2">
    <name type="scientific">Kickxella alabastrina</name>
    <dbReference type="NCBI Taxonomy" id="61397"/>
    <lineage>
        <taxon>Eukaryota</taxon>
        <taxon>Fungi</taxon>
        <taxon>Fungi incertae sedis</taxon>
        <taxon>Zoopagomycota</taxon>
        <taxon>Kickxellomycotina</taxon>
        <taxon>Kickxellomycetes</taxon>
        <taxon>Kickxellales</taxon>
        <taxon>Kickxellaceae</taxon>
        <taxon>Kickxella</taxon>
    </lineage>
</organism>
<evidence type="ECO:0000313" key="2">
    <source>
        <dbReference type="Proteomes" id="UP001150581"/>
    </source>
</evidence>
<reference evidence="1" key="1">
    <citation type="submission" date="2022-07" db="EMBL/GenBank/DDBJ databases">
        <title>Phylogenomic reconstructions and comparative analyses of Kickxellomycotina fungi.</title>
        <authorList>
            <person name="Reynolds N.K."/>
            <person name="Stajich J.E."/>
            <person name="Barry K."/>
            <person name="Grigoriev I.V."/>
            <person name="Crous P."/>
            <person name="Smith M.E."/>
        </authorList>
    </citation>
    <scope>NUCLEOTIDE SEQUENCE</scope>
    <source>
        <strain evidence="1">Benny 63K</strain>
    </source>
</reference>
<gene>
    <name evidence="1" type="primary">GCD7_1</name>
    <name evidence="1" type="ORF">LPJ66_007656</name>
</gene>
<evidence type="ECO:0000313" key="1">
    <source>
        <dbReference type="EMBL" id="KAJ1890127.1"/>
    </source>
</evidence>
<sequence>MDSPTRQFHQQVFSAETASSIDEFINKLKRGHLQGSKKIALETANLMRQLVSNSRWDDATTLTQLLITVGRRLIKAQPRELLIMNIVCRVIHIVNEVAPTQPSMPTTPRGEFSGSVSRGSMTPAMGLGVGAGVGGGNGSGARSGFVDQVAGALARQQHESQGAFRLKQEIIGEIN</sequence>
<dbReference type="EMBL" id="JANBPG010001400">
    <property type="protein sequence ID" value="KAJ1890127.1"/>
    <property type="molecule type" value="Genomic_DNA"/>
</dbReference>
<accession>A0ACC1I8T7</accession>
<name>A0ACC1I8T7_9FUNG</name>
<keyword evidence="2" id="KW-1185">Reference proteome</keyword>
<proteinExistence type="predicted"/>